<protein>
    <submittedName>
        <fullName evidence="2">Uncharacterized protein</fullName>
    </submittedName>
</protein>
<evidence type="ECO:0000313" key="3">
    <source>
        <dbReference type="Proteomes" id="UP001472677"/>
    </source>
</evidence>
<organism evidence="2 3">
    <name type="scientific">Hibiscus sabdariffa</name>
    <name type="common">roselle</name>
    <dbReference type="NCBI Taxonomy" id="183260"/>
    <lineage>
        <taxon>Eukaryota</taxon>
        <taxon>Viridiplantae</taxon>
        <taxon>Streptophyta</taxon>
        <taxon>Embryophyta</taxon>
        <taxon>Tracheophyta</taxon>
        <taxon>Spermatophyta</taxon>
        <taxon>Magnoliopsida</taxon>
        <taxon>eudicotyledons</taxon>
        <taxon>Gunneridae</taxon>
        <taxon>Pentapetalae</taxon>
        <taxon>rosids</taxon>
        <taxon>malvids</taxon>
        <taxon>Malvales</taxon>
        <taxon>Malvaceae</taxon>
        <taxon>Malvoideae</taxon>
        <taxon>Hibiscus</taxon>
    </lineage>
</organism>
<proteinExistence type="predicted"/>
<dbReference type="Proteomes" id="UP001472677">
    <property type="component" value="Unassembled WGS sequence"/>
</dbReference>
<gene>
    <name evidence="2" type="ORF">V6N12_068418</name>
</gene>
<feature type="region of interest" description="Disordered" evidence="1">
    <location>
        <begin position="63"/>
        <end position="83"/>
    </location>
</feature>
<feature type="compositionally biased region" description="Polar residues" evidence="1">
    <location>
        <begin position="63"/>
        <end position="79"/>
    </location>
</feature>
<evidence type="ECO:0000313" key="2">
    <source>
        <dbReference type="EMBL" id="KAK8584170.1"/>
    </source>
</evidence>
<reference evidence="2 3" key="1">
    <citation type="journal article" date="2024" name="G3 (Bethesda)">
        <title>Genome assembly of Hibiscus sabdariffa L. provides insights into metabolisms of medicinal natural products.</title>
        <authorList>
            <person name="Kim T."/>
        </authorList>
    </citation>
    <scope>NUCLEOTIDE SEQUENCE [LARGE SCALE GENOMIC DNA]</scope>
    <source>
        <strain evidence="2">TK-2024</strain>
        <tissue evidence="2">Old leaves</tissue>
    </source>
</reference>
<keyword evidence="3" id="KW-1185">Reference proteome</keyword>
<name>A0ABR2FPW3_9ROSI</name>
<evidence type="ECO:0000256" key="1">
    <source>
        <dbReference type="SAM" id="MobiDB-lite"/>
    </source>
</evidence>
<comment type="caution">
    <text evidence="2">The sequence shown here is derived from an EMBL/GenBank/DDBJ whole genome shotgun (WGS) entry which is preliminary data.</text>
</comment>
<sequence>MPHIAPNHMSRHGNSRNALHTSNNGLRCVYVRCNPQEALDARSAHNGNLRAILHGCCHSSHNGGYNDSSENQKLRQQSKSYKHKKHHKLNKCFVLVWENG</sequence>
<accession>A0ABR2FPW3</accession>
<dbReference type="EMBL" id="JBBPBM010000005">
    <property type="protein sequence ID" value="KAK8584170.1"/>
    <property type="molecule type" value="Genomic_DNA"/>
</dbReference>